<dbReference type="PANTHER" id="PTHR12338:SF5">
    <property type="entry name" value="ANTIGEN 43-RELATED"/>
    <property type="match status" value="1"/>
</dbReference>
<gene>
    <name evidence="3" type="ORF">QTH91_10480</name>
</gene>
<proteinExistence type="predicted"/>
<dbReference type="InterPro" id="IPR008638">
    <property type="entry name" value="FhaB/CdiA-like_TPS"/>
</dbReference>
<dbReference type="NCBIfam" id="TIGR01901">
    <property type="entry name" value="adhes_NPXG"/>
    <property type="match status" value="1"/>
</dbReference>
<dbReference type="Pfam" id="PF18676">
    <property type="entry name" value="MBG_2"/>
    <property type="match status" value="1"/>
</dbReference>
<dbReference type="EMBL" id="JASZYV010000002">
    <property type="protein sequence ID" value="MDM0044911.1"/>
    <property type="molecule type" value="Genomic_DNA"/>
</dbReference>
<protein>
    <submittedName>
        <fullName evidence="3">Filamentous hemagglutinin N-terminal domain-containing protein</fullName>
    </submittedName>
</protein>
<evidence type="ECO:0000313" key="3">
    <source>
        <dbReference type="EMBL" id="MDM0044911.1"/>
    </source>
</evidence>
<dbReference type="Pfam" id="PF05860">
    <property type="entry name" value="TPS"/>
    <property type="match status" value="1"/>
</dbReference>
<dbReference type="InterPro" id="IPR011050">
    <property type="entry name" value="Pectin_lyase_fold/virulence"/>
</dbReference>
<sequence length="1769" mass="175386">MQSPQSSSRTRSLATGTLRSRRATAMPPLRLRPLALSLICLGLTPALAQTLPVGSGVAVQGTAAVQPGSPPNVMRIQQDTPRAIMEWQSFNVGTGNQVNVAQPSAASVLLNRVLVGGPTSQIDGAINANGHVYLINPSGAVFGPNSSINVGGFVASTLNIASDSAFMNGSKQLVFERDDGNNASVINQGTINVGEGGVAALMGASVSNQGAINVARGTGALVSARKVTVDFEGDGLTRFTIPADSQATQALVENLGSITADGGRVAMQAASTARAQVVNQQGLLQARSLQSRGGEIILGAGPDPTAANFQQLPERNNSMLVAGTLDVSASGTGPGGRINTSAPRVDVDATAQINAGGNGGANGTWTVNSRQDLTVSDLPPAVEEGSGSYASGTGGSIVNSGALGRALGRNTDVVLTTDAQAAEVDQGRSSVGTGLVFEAANVAKTEGGDTTLTLNSSRNLLLGLATVGSSSGALNIDMNADAVGAALPDTLPIQQGGTTSGGTVLIIQSTVETNGGRIRVYGQSDPDKGRAVGFSLDEGRGSDSAGVRVRDSLLSTCAAGQTACSGAGDIILRGQGTTVFTEGAIARSGVGVGLQSSVLRTGSGNIELDGRGGLAASGVYMDNSGRFYNPSIESSSGNITLTGSTRGWTSADPAVFPEVGLDLSTTNGDAGGGGGVVLVGTNIATGGNVRIDGQGSDLTELGNNPTFQNFLLSGSNSAIMGGSHGVALFDTNVTAGAGRQIDIAGTAGSNAFTVNLDPSSGAITVSPDTYPSYGVNVAGTFGNGAISTAGGRVNIDGRGSDIGMSYVDDSEGGPISMLDVSSTTGQGGSISVTGRNIRVSNDFTDEPTPAFINASGATGGGNVQLRASGSMGIGQNSSIRADTTGASGNGGSIVAVAQGDLRAYGAYSARGGETGGNGGFVETSGTNVDLSGIRVDASAPAGTSGLWLIDPFDITIANGTAAGTLPSLPFVPLANSVIQDGDINAALNSGTSVTITTGAPDPSSFAGSIFFNPAVDINVDTGTAPVTLRLEAQRDIVANNGDTQIRATSAPLGVEFAAGLSGSTGGIYYGGSILTNGGNVSMTALGGNFNNCTICLVNSKIDTRAGGSDANAGGNVSLQVPQITALVGEGSVFTTAAVDINGSTIATSTGNVDVLGRTNIGSGVRVYAPQGIGGIQTTSGNVTITGIGAYSSNSGDGASHGVSINGASVQTATGNIAVRGLRTGGPDPLPPLVALAVPGPDVSNRGAGVSLSNGALVSATGTGRIEVTGETQGNGAGVLVTALETAGSLLTPASSIDGNGNVVLRAANDGSSDALAVGGTVRAGGVLNLRPGGVDAASGAGVDRLANPIVLSPLGGTGFDISADELTRISAASMVFGSDVHAGAISVETPIASSVPLTLQNGGGGGISLLAPVSAPQLGLISGGSITQAAGANVTAGTLLAQSYGGDVILSDAQNNVSATTLGGGAAGRFEFVNAGTLRVGAVSITGWNAASEAPLPVTANSMAADTVLVRTLTGDLLLDTAVSSVNGADLVAANTFQNVGGGSLSGAPWRIWADTWVGETRGGLAGSGLFPNYYNCAFLGTCGVTITPGDNHFIYRQQPTLTLTVGDFVRTVGTANPAFGYTLAGLILGDGDNGITATYSTLADAGSPPGLYAIDATAASAAGYAVNVVPGRLQVLQALQTIVSQSPTGTVAPPALARFVDVLRDEPNTWVYDRNIGVAPICLATGPLDGGRALQGNDVLAREWSIVRTRPNLTSCLDTQRSNSCGDF</sequence>
<evidence type="ECO:0000256" key="1">
    <source>
        <dbReference type="SAM" id="MobiDB-lite"/>
    </source>
</evidence>
<reference evidence="3" key="1">
    <citation type="submission" date="2023-06" db="EMBL/GenBank/DDBJ databases">
        <authorList>
            <person name="Jiang Y."/>
            <person name="Liu Q."/>
        </authorList>
    </citation>
    <scope>NUCLEOTIDE SEQUENCE</scope>
    <source>
        <strain evidence="3">CGMCC 1.12089</strain>
    </source>
</reference>
<feature type="compositionally biased region" description="Polar residues" evidence="1">
    <location>
        <begin position="1"/>
        <end position="18"/>
    </location>
</feature>
<name>A0ABT7NAD6_9BURK</name>
<evidence type="ECO:0000313" key="4">
    <source>
        <dbReference type="Proteomes" id="UP001174908"/>
    </source>
</evidence>
<keyword evidence="4" id="KW-1185">Reference proteome</keyword>
<dbReference type="Proteomes" id="UP001174908">
    <property type="component" value="Unassembled WGS sequence"/>
</dbReference>
<dbReference type="PANTHER" id="PTHR12338">
    <property type="entry name" value="AUTOTRANSPORTER"/>
    <property type="match status" value="1"/>
</dbReference>
<dbReference type="InterPro" id="IPR050909">
    <property type="entry name" value="Bact_Autotransporter_VF"/>
</dbReference>
<dbReference type="SMART" id="SM00912">
    <property type="entry name" value="Haemagg_act"/>
    <property type="match status" value="1"/>
</dbReference>
<comment type="caution">
    <text evidence="3">The sequence shown here is derived from an EMBL/GenBank/DDBJ whole genome shotgun (WGS) entry which is preliminary data.</text>
</comment>
<dbReference type="Gene3D" id="2.160.20.10">
    <property type="entry name" value="Single-stranded right-handed beta-helix, Pectin lyase-like"/>
    <property type="match status" value="2"/>
</dbReference>
<dbReference type="InterPro" id="IPR041286">
    <property type="entry name" value="MBG_2"/>
</dbReference>
<feature type="domain" description="Filamentous haemagglutinin FhaB/tRNA nuclease CdiA-like TPS" evidence="2">
    <location>
        <begin position="48"/>
        <end position="164"/>
    </location>
</feature>
<dbReference type="RefSeq" id="WP_286660021.1">
    <property type="nucleotide sequence ID" value="NZ_JASZYV010000002.1"/>
</dbReference>
<organism evidence="3 4">
    <name type="scientific">Variovorax dokdonensis</name>
    <dbReference type="NCBI Taxonomy" id="344883"/>
    <lineage>
        <taxon>Bacteria</taxon>
        <taxon>Pseudomonadati</taxon>
        <taxon>Pseudomonadota</taxon>
        <taxon>Betaproteobacteria</taxon>
        <taxon>Burkholderiales</taxon>
        <taxon>Comamonadaceae</taxon>
        <taxon>Variovorax</taxon>
    </lineage>
</organism>
<evidence type="ECO:0000259" key="2">
    <source>
        <dbReference type="SMART" id="SM00912"/>
    </source>
</evidence>
<feature type="region of interest" description="Disordered" evidence="1">
    <location>
        <begin position="1"/>
        <end position="25"/>
    </location>
</feature>
<accession>A0ABT7NAD6</accession>
<dbReference type="SUPFAM" id="SSF51126">
    <property type="entry name" value="Pectin lyase-like"/>
    <property type="match status" value="1"/>
</dbReference>
<dbReference type="InterPro" id="IPR012334">
    <property type="entry name" value="Pectin_lyas_fold"/>
</dbReference>